<name>A0A8C3MCW6_GEOPR</name>
<dbReference type="GO" id="GO:0016592">
    <property type="term" value="C:mediator complex"/>
    <property type="evidence" value="ECO:0007669"/>
    <property type="project" value="InterPro"/>
</dbReference>
<dbReference type="GO" id="GO:0006357">
    <property type="term" value="P:regulation of transcription by RNA polymerase II"/>
    <property type="evidence" value="ECO:0007669"/>
    <property type="project" value="InterPro"/>
</dbReference>
<gene>
    <name evidence="6" type="primary">MED11</name>
</gene>
<keyword evidence="6" id="KW-0805">Transcription regulation</keyword>
<comment type="subcellular location">
    <subcellularLocation>
        <location evidence="1 6">Nucleus</location>
    </subcellularLocation>
</comment>
<dbReference type="PANTHER" id="PTHR22890">
    <property type="entry name" value="MEDIATOR OF RNA POLYMERASE II TRANSCRIPTION SUBUNIT 11"/>
    <property type="match status" value="1"/>
</dbReference>
<protein>
    <recommendedName>
        <fullName evidence="3 6">Mediator of RNA polymerase II transcription subunit 11</fullName>
    </recommendedName>
    <alternativeName>
        <fullName evidence="5 6">Mediator complex subunit 11</fullName>
    </alternativeName>
</protein>
<evidence type="ECO:0000313" key="8">
    <source>
        <dbReference type="Proteomes" id="UP000694382"/>
    </source>
</evidence>
<comment type="function">
    <text evidence="6">Component of the Mediator complex, a coactivator involved in the regulated transcription of nearly all RNA polymerase II-dependent genes. Mediator functions as a bridge to convey information from gene-specific regulatory proteins to the basal RNA polymerase II transcription machinery. Mediator is recruited to promoters by direct interactions with regulatory proteins and serves as a scaffold for the assembly of a functional pre-initiation complex with RNA polymerase II and the general transcription factors.</text>
</comment>
<keyword evidence="6" id="KW-0804">Transcription</keyword>
<reference evidence="7" key="1">
    <citation type="submission" date="2025-08" db="UniProtKB">
        <authorList>
            <consortium name="Ensembl"/>
        </authorList>
    </citation>
    <scope>IDENTIFICATION</scope>
</reference>
<dbReference type="Proteomes" id="UP000694382">
    <property type="component" value="Unassembled WGS sequence"/>
</dbReference>
<evidence type="ECO:0000256" key="6">
    <source>
        <dbReference type="RuleBase" id="RU364147"/>
    </source>
</evidence>
<keyword evidence="6" id="KW-0010">Activator</keyword>
<keyword evidence="4 6" id="KW-0539">Nucleus</keyword>
<dbReference type="Pfam" id="PF10280">
    <property type="entry name" value="Med11"/>
    <property type="match status" value="1"/>
</dbReference>
<organism evidence="7 8">
    <name type="scientific">Geospiza parvula</name>
    <name type="common">Small tree-finch</name>
    <name type="synonym">Camarhynchus parvulus</name>
    <dbReference type="NCBI Taxonomy" id="87175"/>
    <lineage>
        <taxon>Eukaryota</taxon>
        <taxon>Metazoa</taxon>
        <taxon>Chordata</taxon>
        <taxon>Craniata</taxon>
        <taxon>Vertebrata</taxon>
        <taxon>Euteleostomi</taxon>
        <taxon>Archelosauria</taxon>
        <taxon>Archosauria</taxon>
        <taxon>Dinosauria</taxon>
        <taxon>Saurischia</taxon>
        <taxon>Theropoda</taxon>
        <taxon>Coelurosauria</taxon>
        <taxon>Aves</taxon>
        <taxon>Neognathae</taxon>
        <taxon>Neoaves</taxon>
        <taxon>Telluraves</taxon>
        <taxon>Australaves</taxon>
        <taxon>Passeriformes</taxon>
        <taxon>Thraupidae</taxon>
        <taxon>Camarhynchus</taxon>
    </lineage>
</organism>
<accession>A0A8C3MCW6</accession>
<dbReference type="InterPro" id="IPR019404">
    <property type="entry name" value="Mediator_Med11"/>
</dbReference>
<evidence type="ECO:0000256" key="4">
    <source>
        <dbReference type="ARBA" id="ARBA00023242"/>
    </source>
</evidence>
<evidence type="ECO:0000256" key="3">
    <source>
        <dbReference type="ARBA" id="ARBA00019621"/>
    </source>
</evidence>
<comment type="subunit">
    <text evidence="6">Component of the Mediator complex.</text>
</comment>
<evidence type="ECO:0000256" key="1">
    <source>
        <dbReference type="ARBA" id="ARBA00004123"/>
    </source>
</evidence>
<comment type="similarity">
    <text evidence="2 6">Belongs to the Mediator complex subunit 11 family.</text>
</comment>
<keyword evidence="8" id="KW-1185">Reference proteome</keyword>
<sequence>MAGFGVANERLRALEELEREIGASLQSAGLVILELSKEKPQERHLDRQAAQFGAAVAKVEAELSAQIRYLTQVRPCGDPGGIWGGFRGSQVGFGGSQVGLGGSQVGFWGILGYSRWDLEFLGFFDPLSPSGVSHLPRSVWGVPGEFLAIFWGQFWGILDGIWGSLIPPAPQVCLSPAQVSF</sequence>
<evidence type="ECO:0000256" key="2">
    <source>
        <dbReference type="ARBA" id="ARBA00008186"/>
    </source>
</evidence>
<dbReference type="Ensembl" id="ENSCPVT00000025731.1">
    <property type="protein sequence ID" value="ENSCPVP00000023578.1"/>
    <property type="gene ID" value="ENSCPVG00000017849.1"/>
</dbReference>
<evidence type="ECO:0000313" key="7">
    <source>
        <dbReference type="Ensembl" id="ENSCPVP00000023578.1"/>
    </source>
</evidence>
<evidence type="ECO:0000256" key="5">
    <source>
        <dbReference type="ARBA" id="ARBA00032011"/>
    </source>
</evidence>
<proteinExistence type="inferred from homology"/>
<reference evidence="7" key="2">
    <citation type="submission" date="2025-09" db="UniProtKB">
        <authorList>
            <consortium name="Ensembl"/>
        </authorList>
    </citation>
    <scope>IDENTIFICATION</scope>
</reference>
<dbReference type="GO" id="GO:0003712">
    <property type="term" value="F:transcription coregulator activity"/>
    <property type="evidence" value="ECO:0007669"/>
    <property type="project" value="InterPro"/>
</dbReference>
<dbReference type="AlphaFoldDB" id="A0A8C3MCW6"/>
<dbReference type="Gene3D" id="1.10.287.3490">
    <property type="match status" value="1"/>
</dbReference>